<dbReference type="SFLD" id="SFLDS00032">
    <property type="entry name" value="Radical_SAM_3-amino-3-carboxyp"/>
    <property type="match status" value="1"/>
</dbReference>
<feature type="compositionally biased region" description="Polar residues" evidence="15">
    <location>
        <begin position="11"/>
        <end position="20"/>
    </location>
</feature>
<dbReference type="EC" id="2.5.1.108" evidence="4"/>
<organism evidence="16 17">
    <name type="scientific">Tieghemiomyces parasiticus</name>
    <dbReference type="NCBI Taxonomy" id="78921"/>
    <lineage>
        <taxon>Eukaryota</taxon>
        <taxon>Fungi</taxon>
        <taxon>Fungi incertae sedis</taxon>
        <taxon>Zoopagomycota</taxon>
        <taxon>Kickxellomycotina</taxon>
        <taxon>Dimargaritomycetes</taxon>
        <taxon>Dimargaritales</taxon>
        <taxon>Dimargaritaceae</taxon>
        <taxon>Tieghemiomyces</taxon>
    </lineage>
</organism>
<evidence type="ECO:0000256" key="15">
    <source>
        <dbReference type="SAM" id="MobiDB-lite"/>
    </source>
</evidence>
<dbReference type="PANTHER" id="PTHR10762">
    <property type="entry name" value="DIPHTHAMIDE BIOSYNTHESIS PROTEIN"/>
    <property type="match status" value="1"/>
</dbReference>
<dbReference type="AlphaFoldDB" id="A0A9W8DXX7"/>
<dbReference type="InterPro" id="IPR016435">
    <property type="entry name" value="DPH1/DPH2"/>
</dbReference>
<evidence type="ECO:0000313" key="17">
    <source>
        <dbReference type="Proteomes" id="UP001150569"/>
    </source>
</evidence>
<evidence type="ECO:0000256" key="11">
    <source>
        <dbReference type="ARBA" id="ARBA00031690"/>
    </source>
</evidence>
<dbReference type="GO" id="GO:0090560">
    <property type="term" value="F:2-(3-amino-3-carboxypropyl)histidine synthase activity"/>
    <property type="evidence" value="ECO:0007669"/>
    <property type="project" value="UniProtKB-EC"/>
</dbReference>
<dbReference type="NCBIfam" id="TIGR00322">
    <property type="entry name" value="diphth2_R"/>
    <property type="match status" value="1"/>
</dbReference>
<dbReference type="PANTHER" id="PTHR10762:SF1">
    <property type="entry name" value="2-(3-AMINO-3-CARBOXYPROPYL)HISTIDINE SYNTHASE SUBUNIT 1"/>
    <property type="match status" value="1"/>
</dbReference>
<keyword evidence="6 16" id="KW-0808">Transferase</keyword>
<keyword evidence="7" id="KW-0949">S-adenosyl-L-methionine</keyword>
<dbReference type="Proteomes" id="UP001150569">
    <property type="component" value="Unassembled WGS sequence"/>
</dbReference>
<comment type="caution">
    <text evidence="16">The sequence shown here is derived from an EMBL/GenBank/DDBJ whole genome shotgun (WGS) entry which is preliminary data.</text>
</comment>
<comment type="catalytic activity">
    <reaction evidence="14">
        <text>L-histidyl-[translation elongation factor 2] + S-adenosyl-L-methionine = 2-[(3S)-amino-3-carboxypropyl]-L-histidyl-[translation elongation factor 2] + S-methyl-5'-thioadenosine + H(+)</text>
        <dbReference type="Rhea" id="RHEA:36783"/>
        <dbReference type="Rhea" id="RHEA-COMP:9748"/>
        <dbReference type="Rhea" id="RHEA-COMP:9749"/>
        <dbReference type="ChEBI" id="CHEBI:15378"/>
        <dbReference type="ChEBI" id="CHEBI:17509"/>
        <dbReference type="ChEBI" id="CHEBI:29979"/>
        <dbReference type="ChEBI" id="CHEBI:59789"/>
        <dbReference type="ChEBI" id="CHEBI:73995"/>
        <dbReference type="EC" id="2.5.1.108"/>
    </reaction>
</comment>
<proteinExistence type="inferred from homology"/>
<dbReference type="OrthoDB" id="1649088at2759"/>
<dbReference type="FunFam" id="3.40.50.11840:FF:000001">
    <property type="entry name" value="2-(3-amino-3-carboxypropyl)histidine synthase subunit 1"/>
    <property type="match status" value="1"/>
</dbReference>
<dbReference type="GO" id="GO:0046872">
    <property type="term" value="F:metal ion binding"/>
    <property type="evidence" value="ECO:0007669"/>
    <property type="project" value="UniProtKB-KW"/>
</dbReference>
<dbReference type="InterPro" id="IPR042263">
    <property type="entry name" value="DPH1/DPH2_1"/>
</dbReference>
<evidence type="ECO:0000256" key="7">
    <source>
        <dbReference type="ARBA" id="ARBA00022691"/>
    </source>
</evidence>
<comment type="similarity">
    <text evidence="3">Belongs to the DPH1/DPH2 family. DPH1 subfamily.</text>
</comment>
<comment type="pathway">
    <text evidence="2">Protein modification; peptidyl-diphthamide biosynthesis.</text>
</comment>
<evidence type="ECO:0000313" key="16">
    <source>
        <dbReference type="EMBL" id="KAJ1923596.1"/>
    </source>
</evidence>
<dbReference type="GO" id="GO:0051536">
    <property type="term" value="F:iron-sulfur cluster binding"/>
    <property type="evidence" value="ECO:0007669"/>
    <property type="project" value="UniProtKB-KW"/>
</dbReference>
<keyword evidence="17" id="KW-1185">Reference proteome</keyword>
<evidence type="ECO:0000256" key="6">
    <source>
        <dbReference type="ARBA" id="ARBA00022679"/>
    </source>
</evidence>
<accession>A0A9W8DXX7</accession>
<dbReference type="GO" id="GO:0017183">
    <property type="term" value="P:protein histidyl modification to diphthamide"/>
    <property type="evidence" value="ECO:0007669"/>
    <property type="project" value="InterPro"/>
</dbReference>
<evidence type="ECO:0000256" key="8">
    <source>
        <dbReference type="ARBA" id="ARBA00022723"/>
    </source>
</evidence>
<evidence type="ECO:0000256" key="1">
    <source>
        <dbReference type="ARBA" id="ARBA00001966"/>
    </source>
</evidence>
<sequence>MTLPELVPSVGQPTVPQDPTTGPEPESGGLVTTVTPKPRVRRNRVAQQIPDDILHDELLNQAISILPKNYNFEIHKTVWQIRKAEARTVALQFPEGILMFACTISDILERFCYVETVIMGDVTYGACCIDDYTAKSLGCDFLVHYGHSCLGKWDPRTPLRVDPPPLSKTTGGDN</sequence>
<keyword evidence="10" id="KW-0411">Iron-sulfur</keyword>
<protein>
    <recommendedName>
        <fullName evidence="5">2-(3-amino-3-carboxypropyl)histidine synthase subunit 1</fullName>
        <ecNumber evidence="4">2.5.1.108</ecNumber>
    </recommendedName>
    <alternativeName>
        <fullName evidence="12">Diphthamide biosynthesis protein 1</fullName>
    </alternativeName>
    <alternativeName>
        <fullName evidence="13">Diphtheria toxin resistance protein 1</fullName>
    </alternativeName>
    <alternativeName>
        <fullName evidence="11">S-adenosyl-L-methionine:L-histidine 3-amino-3-carboxypropyltransferase 1</fullName>
    </alternativeName>
</protein>
<comment type="cofactor">
    <cofactor evidence="1">
        <name>[4Fe-4S] cluster</name>
        <dbReference type="ChEBI" id="CHEBI:49883"/>
    </cofactor>
</comment>
<evidence type="ECO:0000256" key="2">
    <source>
        <dbReference type="ARBA" id="ARBA00005156"/>
    </source>
</evidence>
<evidence type="ECO:0000256" key="14">
    <source>
        <dbReference type="ARBA" id="ARBA00048403"/>
    </source>
</evidence>
<dbReference type="Pfam" id="PF01866">
    <property type="entry name" value="Diphthamide_syn"/>
    <property type="match status" value="1"/>
</dbReference>
<evidence type="ECO:0000256" key="5">
    <source>
        <dbReference type="ARBA" id="ARBA00021915"/>
    </source>
</evidence>
<evidence type="ECO:0000256" key="13">
    <source>
        <dbReference type="ARBA" id="ARBA00032789"/>
    </source>
</evidence>
<feature type="region of interest" description="Disordered" evidence="15">
    <location>
        <begin position="1"/>
        <end position="34"/>
    </location>
</feature>
<name>A0A9W8DXX7_9FUNG</name>
<reference evidence="16" key="1">
    <citation type="submission" date="2022-07" db="EMBL/GenBank/DDBJ databases">
        <title>Phylogenomic reconstructions and comparative analyses of Kickxellomycotina fungi.</title>
        <authorList>
            <person name="Reynolds N.K."/>
            <person name="Stajich J.E."/>
            <person name="Barry K."/>
            <person name="Grigoriev I.V."/>
            <person name="Crous P."/>
            <person name="Smith M.E."/>
        </authorList>
    </citation>
    <scope>NUCLEOTIDE SEQUENCE</scope>
    <source>
        <strain evidence="16">RSA 861</strain>
    </source>
</reference>
<evidence type="ECO:0000256" key="9">
    <source>
        <dbReference type="ARBA" id="ARBA00023004"/>
    </source>
</evidence>
<keyword evidence="8" id="KW-0479">Metal-binding</keyword>
<gene>
    <name evidence="16" type="primary">DPH1_1</name>
    <name evidence="16" type="ORF">IWQ60_005786</name>
</gene>
<evidence type="ECO:0000256" key="12">
    <source>
        <dbReference type="ARBA" id="ARBA00032574"/>
    </source>
</evidence>
<dbReference type="EMBL" id="JANBPT010000324">
    <property type="protein sequence ID" value="KAJ1923596.1"/>
    <property type="molecule type" value="Genomic_DNA"/>
</dbReference>
<evidence type="ECO:0000256" key="10">
    <source>
        <dbReference type="ARBA" id="ARBA00023014"/>
    </source>
</evidence>
<evidence type="ECO:0000256" key="4">
    <source>
        <dbReference type="ARBA" id="ARBA00012221"/>
    </source>
</evidence>
<evidence type="ECO:0000256" key="3">
    <source>
        <dbReference type="ARBA" id="ARBA00010173"/>
    </source>
</evidence>
<keyword evidence="9" id="KW-0408">Iron</keyword>
<dbReference type="Gene3D" id="3.40.50.11840">
    <property type="entry name" value="Diphthamide synthesis DPH1/DPH2 domain 1"/>
    <property type="match status" value="1"/>
</dbReference>